<evidence type="ECO:0000313" key="2">
    <source>
        <dbReference type="EMBL" id="STX40367.1"/>
    </source>
</evidence>
<keyword evidence="1" id="KW-0732">Signal</keyword>
<protein>
    <submittedName>
        <fullName evidence="2">Uncharacterized protein</fullName>
    </submittedName>
</protein>
<sequence length="132" mass="15018">MKRIVFVLLAGLFLSNVQASTQRSTFFCGYKDYFHLSSSTHPNIYIRSANNNQDLNLLIIGPRSFEIRDTDACNTGYAHVGVAYDDYHWCILDIKDGPYMMHPSIRAACSGMEYKGLSYDGFNTYSYTINID</sequence>
<dbReference type="OrthoDB" id="5639313at2"/>
<organism evidence="2 3">
    <name type="scientific">Legionella donaldsonii</name>
    <dbReference type="NCBI Taxonomy" id="45060"/>
    <lineage>
        <taxon>Bacteria</taxon>
        <taxon>Pseudomonadati</taxon>
        <taxon>Pseudomonadota</taxon>
        <taxon>Gammaproteobacteria</taxon>
        <taxon>Legionellales</taxon>
        <taxon>Legionellaceae</taxon>
        <taxon>Legionella</taxon>
    </lineage>
</organism>
<dbReference type="Proteomes" id="UP000254677">
    <property type="component" value="Unassembled WGS sequence"/>
</dbReference>
<feature type="chain" id="PRO_5016754931" evidence="1">
    <location>
        <begin position="20"/>
        <end position="132"/>
    </location>
</feature>
<gene>
    <name evidence="2" type="ORF">NCTC13292_00113</name>
</gene>
<feature type="signal peptide" evidence="1">
    <location>
        <begin position="1"/>
        <end position="19"/>
    </location>
</feature>
<accession>A0A378J085</accession>
<evidence type="ECO:0000313" key="3">
    <source>
        <dbReference type="Proteomes" id="UP000254677"/>
    </source>
</evidence>
<reference evidence="2 3" key="1">
    <citation type="submission" date="2018-06" db="EMBL/GenBank/DDBJ databases">
        <authorList>
            <consortium name="Pathogen Informatics"/>
            <person name="Doyle S."/>
        </authorList>
    </citation>
    <scope>NUCLEOTIDE SEQUENCE [LARGE SCALE GENOMIC DNA]</scope>
    <source>
        <strain evidence="2 3">NCTC13292</strain>
    </source>
</reference>
<dbReference type="AlphaFoldDB" id="A0A378J085"/>
<proteinExistence type="predicted"/>
<evidence type="ECO:0000256" key="1">
    <source>
        <dbReference type="SAM" id="SignalP"/>
    </source>
</evidence>
<dbReference type="RefSeq" id="WP_115220035.1">
    <property type="nucleotide sequence ID" value="NZ_CAXYJE010000001.1"/>
</dbReference>
<keyword evidence="3" id="KW-1185">Reference proteome</keyword>
<dbReference type="EMBL" id="UGOA01000001">
    <property type="protein sequence ID" value="STX40367.1"/>
    <property type="molecule type" value="Genomic_DNA"/>
</dbReference>
<name>A0A378J085_9GAMM</name>